<dbReference type="Proteomes" id="UP001432046">
    <property type="component" value="Chromosome"/>
</dbReference>
<evidence type="ECO:0000313" key="7">
    <source>
        <dbReference type="Proteomes" id="UP001432046"/>
    </source>
</evidence>
<evidence type="ECO:0000256" key="3">
    <source>
        <dbReference type="ARBA" id="ARBA00022989"/>
    </source>
</evidence>
<name>A0ABZ2P8H0_9BRAD</name>
<evidence type="ECO:0000256" key="1">
    <source>
        <dbReference type="ARBA" id="ARBA00022475"/>
    </source>
</evidence>
<dbReference type="PANTHER" id="PTHR36917:SF1">
    <property type="entry name" value="INNER MEMBRANE-SPANNING PROTEIN YCIB"/>
    <property type="match status" value="1"/>
</dbReference>
<feature type="transmembrane region" description="Helical" evidence="5">
    <location>
        <begin position="153"/>
        <end position="178"/>
    </location>
</feature>
<evidence type="ECO:0000256" key="5">
    <source>
        <dbReference type="SAM" id="Phobius"/>
    </source>
</evidence>
<feature type="transmembrane region" description="Helical" evidence="5">
    <location>
        <begin position="88"/>
        <end position="105"/>
    </location>
</feature>
<feature type="transmembrane region" description="Helical" evidence="5">
    <location>
        <begin position="125"/>
        <end position="147"/>
    </location>
</feature>
<dbReference type="RefSeq" id="WP_224496891.1">
    <property type="nucleotide sequence ID" value="NZ_CP088285.1"/>
</dbReference>
<dbReference type="InterPro" id="IPR006008">
    <property type="entry name" value="YciB"/>
</dbReference>
<reference evidence="6" key="1">
    <citation type="journal article" date="2021" name="Int. J. Syst. Evol. Microbiol.">
        <title>Bradyrhizobium septentrionale sp. nov. (sv. septentrionale) and Bradyrhizobium quebecense sp. nov. (sv. septentrionale) associated with legumes native to Canada possess rearranged symbiosis genes and numerous insertion sequences.</title>
        <authorList>
            <person name="Bromfield E.S.P."/>
            <person name="Cloutier S."/>
        </authorList>
    </citation>
    <scope>NUCLEOTIDE SEQUENCE</scope>
    <source>
        <strain evidence="6">5S5</strain>
    </source>
</reference>
<feature type="transmembrane region" description="Helical" evidence="5">
    <location>
        <begin position="12"/>
        <end position="33"/>
    </location>
</feature>
<keyword evidence="3 5" id="KW-1133">Transmembrane helix</keyword>
<keyword evidence="2 5" id="KW-0812">Transmembrane</keyword>
<feature type="transmembrane region" description="Helical" evidence="5">
    <location>
        <begin position="39"/>
        <end position="57"/>
    </location>
</feature>
<evidence type="ECO:0000313" key="6">
    <source>
        <dbReference type="EMBL" id="WXC82399.1"/>
    </source>
</evidence>
<gene>
    <name evidence="6" type="ORF">WDK88_12870</name>
</gene>
<evidence type="ECO:0000256" key="2">
    <source>
        <dbReference type="ARBA" id="ARBA00022692"/>
    </source>
</evidence>
<reference evidence="6" key="2">
    <citation type="submission" date="2024-03" db="EMBL/GenBank/DDBJ databases">
        <authorList>
            <person name="Bromfield E.S.P."/>
            <person name="Cloutier S."/>
        </authorList>
    </citation>
    <scope>NUCLEOTIDE SEQUENCE</scope>
    <source>
        <strain evidence="6">5S5</strain>
    </source>
</reference>
<protein>
    <submittedName>
        <fullName evidence="6">Septation protein IspZ</fullName>
    </submittedName>
</protein>
<dbReference type="EMBL" id="CP147711">
    <property type="protein sequence ID" value="WXC82399.1"/>
    <property type="molecule type" value="Genomic_DNA"/>
</dbReference>
<keyword evidence="4 5" id="KW-0472">Membrane</keyword>
<evidence type="ECO:0000256" key="4">
    <source>
        <dbReference type="ARBA" id="ARBA00023136"/>
    </source>
</evidence>
<proteinExistence type="predicted"/>
<dbReference type="Pfam" id="PF04279">
    <property type="entry name" value="IspA"/>
    <property type="match status" value="1"/>
</dbReference>
<accession>A0ABZ2P8H0</accession>
<feature type="transmembrane region" description="Helical" evidence="5">
    <location>
        <begin position="64"/>
        <end position="82"/>
    </location>
</feature>
<keyword evidence="1" id="KW-1003">Cell membrane</keyword>
<sequence length="210" mass="22824">MEFQRPMKHFLNAARLLALDLASTLVFLVLFLLTHNTALAVGLGIAFGVAQIGIQLLRGKRIDAMEWLSLFLVVAAGSATLLTHDPRFVLFKPSIIYAIVGVVMLKPGWLNRYLPEIAQTVVPDVAVIVGYAWAGLMFVSAAVNAFVALTCEITTWAIVMPIYGIVSKIVVFLGGFAAMRFTARRRIRAMPEAQREAVLALEGAPATAAR</sequence>
<organism evidence="6 7">
    <name type="scientific">Bradyrhizobium septentrionale</name>
    <dbReference type="NCBI Taxonomy" id="1404411"/>
    <lineage>
        <taxon>Bacteria</taxon>
        <taxon>Pseudomonadati</taxon>
        <taxon>Pseudomonadota</taxon>
        <taxon>Alphaproteobacteria</taxon>
        <taxon>Hyphomicrobiales</taxon>
        <taxon>Nitrobacteraceae</taxon>
        <taxon>Bradyrhizobium</taxon>
    </lineage>
</organism>
<dbReference type="PANTHER" id="PTHR36917">
    <property type="entry name" value="INTRACELLULAR SEPTATION PROTEIN A-RELATED"/>
    <property type="match status" value="1"/>
</dbReference>
<keyword evidence="7" id="KW-1185">Reference proteome</keyword>